<reference evidence="2 3" key="1">
    <citation type="journal article" date="2023" name="Life. Sci Alliance">
        <title>Evolutionary insights into 3D genome organization and epigenetic landscape of Vigna mungo.</title>
        <authorList>
            <person name="Junaid A."/>
            <person name="Singh B."/>
            <person name="Bhatia S."/>
        </authorList>
    </citation>
    <scope>NUCLEOTIDE SEQUENCE [LARGE SCALE GENOMIC DNA]</scope>
    <source>
        <strain evidence="2">Urdbean</strain>
    </source>
</reference>
<protein>
    <recommendedName>
        <fullName evidence="4">Transposase, Ptta/En/Spm, plant</fullName>
    </recommendedName>
</protein>
<feature type="compositionally biased region" description="Pro residues" evidence="1">
    <location>
        <begin position="47"/>
        <end position="66"/>
    </location>
</feature>
<sequence length="596" mass="65155">MSGQEPSRPDKGKTVKKARKAKYVVKVPSEIPFSNVRARPDVGSSRRPPPPSTAPIPSTAPTPSVGPTPSTIGPTPSTIGPTPSTIGPTPSVVGPTPSVVGQTPYIHPSSIPTPPSTPSPDVHQASADAADSADTADLDDPAPHDRPFIESCGKGFLPSRVASQAITRTIKQQFLQPWPSWGVISDDDKKLFWERFKWAAEHETQIHKNFNMKASHRLSEMFRDARIAGQRPYWVGEHIWNSLLAHWNTPQYHIKCATAQKNRASEKGGALHTGGSITTHEHAIRMVAALGRAVHVDEVFTQSHIRKGTGEYVDERSRKTIEDFSARLTQATPEGGSGADEEMITTQCWVDTVGGKKKGRLYGVGQLASHYSAGRGGIFRHQPSTSTTFDPNNVQGHTAPSSSQQPPFQTTVVQDENSDDSDDRDDPNPDGFGFNREANWLQKRLSKLQTASRPSLTHFRTVGLRYYPRPVAFGITEGFYALGNTEGQKAVGKVSDKQITDGFGTVDRPSVNPPYRRLLASTFPSPSRVVSKVSPRHLLPSKWMIIARETNANMEQTQAIARAPPPWAPPPWAPLPCHTHEVSLFRALEHDGSLQD</sequence>
<organism evidence="2 3">
    <name type="scientific">Vigna mungo</name>
    <name type="common">Black gram</name>
    <name type="synonym">Phaseolus mungo</name>
    <dbReference type="NCBI Taxonomy" id="3915"/>
    <lineage>
        <taxon>Eukaryota</taxon>
        <taxon>Viridiplantae</taxon>
        <taxon>Streptophyta</taxon>
        <taxon>Embryophyta</taxon>
        <taxon>Tracheophyta</taxon>
        <taxon>Spermatophyta</taxon>
        <taxon>Magnoliopsida</taxon>
        <taxon>eudicotyledons</taxon>
        <taxon>Gunneridae</taxon>
        <taxon>Pentapetalae</taxon>
        <taxon>rosids</taxon>
        <taxon>fabids</taxon>
        <taxon>Fabales</taxon>
        <taxon>Fabaceae</taxon>
        <taxon>Papilionoideae</taxon>
        <taxon>50 kb inversion clade</taxon>
        <taxon>NPAAA clade</taxon>
        <taxon>indigoferoid/millettioid clade</taxon>
        <taxon>Phaseoleae</taxon>
        <taxon>Vigna</taxon>
    </lineage>
</organism>
<dbReference type="InterPro" id="IPR004252">
    <property type="entry name" value="Probable_transposase_24"/>
</dbReference>
<name>A0AAQ3NC26_VIGMU</name>
<evidence type="ECO:0000313" key="3">
    <source>
        <dbReference type="Proteomes" id="UP001374535"/>
    </source>
</evidence>
<proteinExistence type="predicted"/>
<feature type="compositionally biased region" description="Polar residues" evidence="1">
    <location>
        <begin position="382"/>
        <end position="414"/>
    </location>
</feature>
<evidence type="ECO:0008006" key="4">
    <source>
        <dbReference type="Google" id="ProtNLM"/>
    </source>
</evidence>
<feature type="region of interest" description="Disordered" evidence="1">
    <location>
        <begin position="1"/>
        <end position="150"/>
    </location>
</feature>
<dbReference type="Pfam" id="PF03004">
    <property type="entry name" value="Transposase_24"/>
    <property type="match status" value="1"/>
</dbReference>
<gene>
    <name evidence="2" type="ORF">V8G54_019502</name>
</gene>
<feature type="compositionally biased region" description="Low complexity" evidence="1">
    <location>
        <begin position="67"/>
        <end position="110"/>
    </location>
</feature>
<dbReference type="Proteomes" id="UP001374535">
    <property type="component" value="Chromosome 6"/>
</dbReference>
<keyword evidence="3" id="KW-1185">Reference proteome</keyword>
<accession>A0AAQ3NC26</accession>
<dbReference type="AlphaFoldDB" id="A0AAQ3NC26"/>
<feature type="region of interest" description="Disordered" evidence="1">
    <location>
        <begin position="375"/>
        <end position="435"/>
    </location>
</feature>
<feature type="compositionally biased region" description="Acidic residues" evidence="1">
    <location>
        <begin position="416"/>
        <end position="425"/>
    </location>
</feature>
<evidence type="ECO:0000256" key="1">
    <source>
        <dbReference type="SAM" id="MobiDB-lite"/>
    </source>
</evidence>
<evidence type="ECO:0000313" key="2">
    <source>
        <dbReference type="EMBL" id="WVZ06156.1"/>
    </source>
</evidence>
<dbReference type="EMBL" id="CP144695">
    <property type="protein sequence ID" value="WVZ06156.1"/>
    <property type="molecule type" value="Genomic_DNA"/>
</dbReference>
<feature type="compositionally biased region" description="Basic residues" evidence="1">
    <location>
        <begin position="14"/>
        <end position="23"/>
    </location>
</feature>